<reference evidence="3" key="1">
    <citation type="submission" date="2024-07" db="EMBL/GenBank/DDBJ databases">
        <title>Two chromosome-level genome assemblies of Korean endemic species Abeliophyllum distichum and Forsythia ovata (Oleaceae).</title>
        <authorList>
            <person name="Jang H."/>
        </authorList>
    </citation>
    <scope>NUCLEOTIDE SEQUENCE [LARGE SCALE GENOMIC DNA]</scope>
</reference>
<organism evidence="2 3">
    <name type="scientific">Abeliophyllum distichum</name>
    <dbReference type="NCBI Taxonomy" id="126358"/>
    <lineage>
        <taxon>Eukaryota</taxon>
        <taxon>Viridiplantae</taxon>
        <taxon>Streptophyta</taxon>
        <taxon>Embryophyta</taxon>
        <taxon>Tracheophyta</taxon>
        <taxon>Spermatophyta</taxon>
        <taxon>Magnoliopsida</taxon>
        <taxon>eudicotyledons</taxon>
        <taxon>Gunneridae</taxon>
        <taxon>Pentapetalae</taxon>
        <taxon>asterids</taxon>
        <taxon>lamiids</taxon>
        <taxon>Lamiales</taxon>
        <taxon>Oleaceae</taxon>
        <taxon>Forsythieae</taxon>
        <taxon>Abeliophyllum</taxon>
    </lineage>
</organism>
<protein>
    <submittedName>
        <fullName evidence="2">Uncharacterized protein</fullName>
    </submittedName>
</protein>
<evidence type="ECO:0000256" key="1">
    <source>
        <dbReference type="SAM" id="Phobius"/>
    </source>
</evidence>
<dbReference type="Proteomes" id="UP001604336">
    <property type="component" value="Unassembled WGS sequence"/>
</dbReference>
<name>A0ABD1UJY2_9LAMI</name>
<gene>
    <name evidence="2" type="ORF">Adt_10356</name>
</gene>
<keyword evidence="3" id="KW-1185">Reference proteome</keyword>
<sequence length="108" mass="12850">METSKRENYDANTLTGCRKTTLEGSFDPIHNRVETSKRDSNQVEPMEAKGRDSGFYVLPLRKNMKYDRQPHSSRSPYMQSYEHFFLFLFSLLIVCFIRVLLRKLYLIF</sequence>
<feature type="transmembrane region" description="Helical" evidence="1">
    <location>
        <begin position="83"/>
        <end position="101"/>
    </location>
</feature>
<keyword evidence="1" id="KW-1133">Transmembrane helix</keyword>
<keyword evidence="1" id="KW-0812">Transmembrane</keyword>
<accession>A0ABD1UJY2</accession>
<comment type="caution">
    <text evidence="2">The sequence shown here is derived from an EMBL/GenBank/DDBJ whole genome shotgun (WGS) entry which is preliminary data.</text>
</comment>
<proteinExistence type="predicted"/>
<dbReference type="AlphaFoldDB" id="A0ABD1UJY2"/>
<evidence type="ECO:0000313" key="2">
    <source>
        <dbReference type="EMBL" id="KAL2525302.1"/>
    </source>
</evidence>
<dbReference type="EMBL" id="JBFOLK010000003">
    <property type="protein sequence ID" value="KAL2525302.1"/>
    <property type="molecule type" value="Genomic_DNA"/>
</dbReference>
<keyword evidence="1" id="KW-0472">Membrane</keyword>
<evidence type="ECO:0000313" key="3">
    <source>
        <dbReference type="Proteomes" id="UP001604336"/>
    </source>
</evidence>